<evidence type="ECO:0000313" key="2">
    <source>
        <dbReference type="EMBL" id="KAK3720726.1"/>
    </source>
</evidence>
<dbReference type="AlphaFoldDB" id="A0AAE0XWL8"/>
<dbReference type="Proteomes" id="UP001283361">
    <property type="component" value="Unassembled WGS sequence"/>
</dbReference>
<evidence type="ECO:0000256" key="1">
    <source>
        <dbReference type="SAM" id="MobiDB-lite"/>
    </source>
</evidence>
<gene>
    <name evidence="2" type="ORF">RRG08_057197</name>
</gene>
<evidence type="ECO:0000313" key="3">
    <source>
        <dbReference type="Proteomes" id="UP001283361"/>
    </source>
</evidence>
<dbReference type="EMBL" id="JAWDGP010007404">
    <property type="protein sequence ID" value="KAK3720726.1"/>
    <property type="molecule type" value="Genomic_DNA"/>
</dbReference>
<name>A0AAE0XWL8_9GAST</name>
<comment type="caution">
    <text evidence="2">The sequence shown here is derived from an EMBL/GenBank/DDBJ whole genome shotgun (WGS) entry which is preliminary data.</text>
</comment>
<accession>A0AAE0XWL8</accession>
<reference evidence="2" key="1">
    <citation type="journal article" date="2023" name="G3 (Bethesda)">
        <title>A reference genome for the long-term kleptoplast-retaining sea slug Elysia crispata morphotype clarki.</title>
        <authorList>
            <person name="Eastman K.E."/>
            <person name="Pendleton A.L."/>
            <person name="Shaikh M.A."/>
            <person name="Suttiyut T."/>
            <person name="Ogas R."/>
            <person name="Tomko P."/>
            <person name="Gavelis G."/>
            <person name="Widhalm J.R."/>
            <person name="Wisecaver J.H."/>
        </authorList>
    </citation>
    <scope>NUCLEOTIDE SEQUENCE</scope>
    <source>
        <strain evidence="2">ECLA1</strain>
    </source>
</reference>
<keyword evidence="3" id="KW-1185">Reference proteome</keyword>
<proteinExistence type="predicted"/>
<organism evidence="2 3">
    <name type="scientific">Elysia crispata</name>
    <name type="common">lettuce slug</name>
    <dbReference type="NCBI Taxonomy" id="231223"/>
    <lineage>
        <taxon>Eukaryota</taxon>
        <taxon>Metazoa</taxon>
        <taxon>Spiralia</taxon>
        <taxon>Lophotrochozoa</taxon>
        <taxon>Mollusca</taxon>
        <taxon>Gastropoda</taxon>
        <taxon>Heterobranchia</taxon>
        <taxon>Euthyneura</taxon>
        <taxon>Panpulmonata</taxon>
        <taxon>Sacoglossa</taxon>
        <taxon>Placobranchoidea</taxon>
        <taxon>Plakobranchidae</taxon>
        <taxon>Elysia</taxon>
    </lineage>
</organism>
<protein>
    <submittedName>
        <fullName evidence="2">Uncharacterized protein</fullName>
    </submittedName>
</protein>
<feature type="region of interest" description="Disordered" evidence="1">
    <location>
        <begin position="18"/>
        <end position="37"/>
    </location>
</feature>
<sequence>MSLRGKRVVGSGDNGTIMYGLGDRGEPGSTRMKKKRESLHPHFSEVCDVNGGREMDTDALLGPVLVLLGDGDADITTEKEEPSKNYLCLLRASNELFWWVGGIQLGGAIKES</sequence>